<evidence type="ECO:0000256" key="6">
    <source>
        <dbReference type="ARBA" id="ARBA00022989"/>
    </source>
</evidence>
<feature type="transmembrane region" description="Helical" evidence="8">
    <location>
        <begin position="185"/>
        <end position="208"/>
    </location>
</feature>
<dbReference type="InterPro" id="IPR004761">
    <property type="entry name" value="Spore_GerAB"/>
</dbReference>
<organism evidence="9 10">
    <name type="scientific">Candidatus Clostridium stratigraminis</name>
    <dbReference type="NCBI Taxonomy" id="3381661"/>
    <lineage>
        <taxon>Bacteria</taxon>
        <taxon>Bacillati</taxon>
        <taxon>Bacillota</taxon>
        <taxon>Clostridia</taxon>
        <taxon>Eubacteriales</taxon>
        <taxon>Clostridiaceae</taxon>
        <taxon>Clostridium</taxon>
    </lineage>
</organism>
<dbReference type="Pfam" id="PF03845">
    <property type="entry name" value="Spore_permease"/>
    <property type="match status" value="1"/>
</dbReference>
<gene>
    <name evidence="9" type="ORF">ACJDUG_11035</name>
</gene>
<protein>
    <submittedName>
        <fullName evidence="9">GerAB/ArcD/ProY family transporter</fullName>
    </submittedName>
</protein>
<evidence type="ECO:0000256" key="8">
    <source>
        <dbReference type="SAM" id="Phobius"/>
    </source>
</evidence>
<feature type="transmembrane region" description="Helical" evidence="8">
    <location>
        <begin position="306"/>
        <end position="322"/>
    </location>
</feature>
<keyword evidence="6 8" id="KW-1133">Transmembrane helix</keyword>
<feature type="transmembrane region" description="Helical" evidence="8">
    <location>
        <begin position="85"/>
        <end position="108"/>
    </location>
</feature>
<evidence type="ECO:0000313" key="9">
    <source>
        <dbReference type="EMBL" id="MFL0247503.1"/>
    </source>
</evidence>
<feature type="transmembrane region" description="Helical" evidence="8">
    <location>
        <begin position="270"/>
        <end position="294"/>
    </location>
</feature>
<proteinExistence type="inferred from homology"/>
<dbReference type="EMBL" id="JBJHZZ010000007">
    <property type="protein sequence ID" value="MFL0247503.1"/>
    <property type="molecule type" value="Genomic_DNA"/>
</dbReference>
<evidence type="ECO:0000256" key="3">
    <source>
        <dbReference type="ARBA" id="ARBA00022448"/>
    </source>
</evidence>
<feature type="transmembrane region" description="Helical" evidence="8">
    <location>
        <begin position="144"/>
        <end position="165"/>
    </location>
</feature>
<evidence type="ECO:0000256" key="2">
    <source>
        <dbReference type="ARBA" id="ARBA00007998"/>
    </source>
</evidence>
<comment type="similarity">
    <text evidence="2">Belongs to the amino acid-polyamine-organocation (APC) superfamily. Spore germination protein (SGP) (TC 2.A.3.9) family.</text>
</comment>
<evidence type="ECO:0000256" key="5">
    <source>
        <dbReference type="ARBA" id="ARBA00022692"/>
    </source>
</evidence>
<keyword evidence="3" id="KW-0813">Transport</keyword>
<evidence type="ECO:0000313" key="10">
    <source>
        <dbReference type="Proteomes" id="UP001623591"/>
    </source>
</evidence>
<evidence type="ECO:0000256" key="4">
    <source>
        <dbReference type="ARBA" id="ARBA00022544"/>
    </source>
</evidence>
<dbReference type="PANTHER" id="PTHR34975:SF2">
    <property type="entry name" value="SPORE GERMINATION PROTEIN A2"/>
    <property type="match status" value="1"/>
</dbReference>
<feature type="transmembrane region" description="Helical" evidence="8">
    <location>
        <begin position="220"/>
        <end position="241"/>
    </location>
</feature>
<sequence>MMTNNKKHLISSMQMMCFLISSQIGFGIITLPTTLANKIGHDGWISVFLSGIISIICTFLICRFLKRYSDKSIFQINILLYGKYIGMLINFSLFLYFVFTCIVIFRLYSELIKITVLPLTPLTVLSLFTSIPTIYLCFKGLNPIAKFTITLLPVYIITIIFFLVLTKNGRLTFIMPVGQAGTKGIISGMMLSGFSFLGIELLPVIYPYVTDKQNFTKFSISANIFTTLFSTLIVFITNIYVGEWKLKLLAFPLFNVITSMRIPIIERLDLLFIMLWYPVMGSSIRNYFFCSYHFLDILLAINNKKYPILLLTIIIILLGNMPKDLVDIYSFTDIIGVTGLLVISLLLFSFGFSFINKRGVKIEKNKSN</sequence>
<reference evidence="9 10" key="1">
    <citation type="submission" date="2024-11" db="EMBL/GenBank/DDBJ databases">
        <authorList>
            <person name="Heng Y.C."/>
            <person name="Lim A.C.H."/>
            <person name="Lee J.K.Y."/>
            <person name="Kittelmann S."/>
        </authorList>
    </citation>
    <scope>NUCLEOTIDE SEQUENCE [LARGE SCALE GENOMIC DNA]</scope>
    <source>
        <strain evidence="9 10">WILCCON 0185</strain>
    </source>
</reference>
<evidence type="ECO:0000256" key="1">
    <source>
        <dbReference type="ARBA" id="ARBA00004141"/>
    </source>
</evidence>
<comment type="caution">
    <text evidence="9">The sequence shown here is derived from an EMBL/GenBank/DDBJ whole genome shotgun (WGS) entry which is preliminary data.</text>
</comment>
<dbReference type="PANTHER" id="PTHR34975">
    <property type="entry name" value="SPORE GERMINATION PROTEIN A2"/>
    <property type="match status" value="1"/>
</dbReference>
<keyword evidence="7 8" id="KW-0472">Membrane</keyword>
<dbReference type="NCBIfam" id="TIGR00912">
    <property type="entry name" value="2A0309"/>
    <property type="match status" value="1"/>
</dbReference>
<accession>A0ABW8T4V8</accession>
<comment type="subcellular location">
    <subcellularLocation>
        <location evidence="1">Membrane</location>
        <topology evidence="1">Multi-pass membrane protein</topology>
    </subcellularLocation>
</comment>
<evidence type="ECO:0000256" key="7">
    <source>
        <dbReference type="ARBA" id="ARBA00023136"/>
    </source>
</evidence>
<keyword evidence="5 8" id="KW-0812">Transmembrane</keyword>
<feature type="transmembrane region" description="Helical" evidence="8">
    <location>
        <begin position="114"/>
        <end position="137"/>
    </location>
</feature>
<name>A0ABW8T4V8_9CLOT</name>
<dbReference type="Proteomes" id="UP001623591">
    <property type="component" value="Unassembled WGS sequence"/>
</dbReference>
<keyword evidence="4" id="KW-0309">Germination</keyword>
<feature type="transmembrane region" description="Helical" evidence="8">
    <location>
        <begin position="334"/>
        <end position="355"/>
    </location>
</feature>
<keyword evidence="10" id="KW-1185">Reference proteome</keyword>
<feature type="transmembrane region" description="Helical" evidence="8">
    <location>
        <begin position="46"/>
        <end position="65"/>
    </location>
</feature>
<dbReference type="Gene3D" id="1.20.1740.10">
    <property type="entry name" value="Amino acid/polyamine transporter I"/>
    <property type="match status" value="1"/>
</dbReference>